<keyword evidence="3 7" id="KW-0812">Transmembrane</keyword>
<dbReference type="InterPro" id="IPR007014">
    <property type="entry name" value="FUN14"/>
</dbReference>
<evidence type="ECO:0000256" key="6">
    <source>
        <dbReference type="SAM" id="MobiDB-lite"/>
    </source>
</evidence>
<dbReference type="EMBL" id="LR877154">
    <property type="protein sequence ID" value="CAD2217981.1"/>
    <property type="molecule type" value="Genomic_DNA"/>
</dbReference>
<dbReference type="AlphaFoldDB" id="A0A7G2CG94"/>
<accession>A0A7G2CG94</accession>
<sequence>MEGDDAMQETLFVPVDSLRQTFFSDLDASSKVNPNRRRTVEDSEMAQQAYILTRDAVVGTFNHTVENIMADAASPSRDASPQRPTDVVPRDATPRTKRTSRRRAVSAMATNVAAGCLAGAVIRRCTSGVLGYICCSVVFAQSLSFLGYANIRWKALVQDSVNLVVKGFNGTPDPQDGRLKYYSMMLVTTLSATIPRRLSFWAGATVGYILL</sequence>
<feature type="transmembrane region" description="Helical" evidence="7">
    <location>
        <begin position="104"/>
        <end position="123"/>
    </location>
</feature>
<dbReference type="Proteomes" id="UP000515908">
    <property type="component" value="Chromosome 10"/>
</dbReference>
<keyword evidence="4 7" id="KW-1133">Transmembrane helix</keyword>
<dbReference type="Pfam" id="PF04930">
    <property type="entry name" value="FUN14"/>
    <property type="match status" value="1"/>
</dbReference>
<proteinExistence type="inferred from homology"/>
<evidence type="ECO:0000313" key="8">
    <source>
        <dbReference type="EMBL" id="CAD2217981.1"/>
    </source>
</evidence>
<organism evidence="8 9">
    <name type="scientific">Angomonas deanei</name>
    <dbReference type="NCBI Taxonomy" id="59799"/>
    <lineage>
        <taxon>Eukaryota</taxon>
        <taxon>Discoba</taxon>
        <taxon>Euglenozoa</taxon>
        <taxon>Kinetoplastea</taxon>
        <taxon>Metakinetoplastina</taxon>
        <taxon>Trypanosomatida</taxon>
        <taxon>Trypanosomatidae</taxon>
        <taxon>Strigomonadinae</taxon>
        <taxon>Angomonas</taxon>
    </lineage>
</organism>
<keyword evidence="5 7" id="KW-0472">Membrane</keyword>
<comment type="subcellular location">
    <subcellularLocation>
        <location evidence="1">Membrane</location>
    </subcellularLocation>
</comment>
<evidence type="ECO:0000256" key="1">
    <source>
        <dbReference type="ARBA" id="ARBA00004370"/>
    </source>
</evidence>
<keyword evidence="9" id="KW-1185">Reference proteome</keyword>
<dbReference type="GO" id="GO:0016020">
    <property type="term" value="C:membrane"/>
    <property type="evidence" value="ECO:0007669"/>
    <property type="project" value="UniProtKB-SubCell"/>
</dbReference>
<feature type="transmembrane region" description="Helical" evidence="7">
    <location>
        <begin position="129"/>
        <end position="149"/>
    </location>
</feature>
<evidence type="ECO:0000256" key="4">
    <source>
        <dbReference type="ARBA" id="ARBA00022989"/>
    </source>
</evidence>
<evidence type="ECO:0000256" key="2">
    <source>
        <dbReference type="ARBA" id="ARBA00009160"/>
    </source>
</evidence>
<comment type="similarity">
    <text evidence="2">Belongs to the FUN14 family.</text>
</comment>
<evidence type="ECO:0000256" key="7">
    <source>
        <dbReference type="SAM" id="Phobius"/>
    </source>
</evidence>
<dbReference type="VEuPathDB" id="TriTrypDB:ADEAN_000546700"/>
<evidence type="ECO:0000256" key="3">
    <source>
        <dbReference type="ARBA" id="ARBA00022692"/>
    </source>
</evidence>
<gene>
    <name evidence="8" type="ORF">ADEAN_000546700</name>
</gene>
<feature type="compositionally biased region" description="Low complexity" evidence="6">
    <location>
        <begin position="71"/>
        <end position="84"/>
    </location>
</feature>
<evidence type="ECO:0000313" key="9">
    <source>
        <dbReference type="Proteomes" id="UP000515908"/>
    </source>
</evidence>
<reference evidence="8 9" key="1">
    <citation type="submission" date="2020-08" db="EMBL/GenBank/DDBJ databases">
        <authorList>
            <person name="Newling K."/>
            <person name="Davey J."/>
            <person name="Forrester S."/>
        </authorList>
    </citation>
    <scope>NUCLEOTIDE SEQUENCE [LARGE SCALE GENOMIC DNA]</scope>
    <source>
        <strain evidence="9">Crithidia deanei Carvalho (ATCC PRA-265)</strain>
    </source>
</reference>
<feature type="region of interest" description="Disordered" evidence="6">
    <location>
        <begin position="71"/>
        <end position="101"/>
    </location>
</feature>
<dbReference type="OrthoDB" id="271914at2759"/>
<name>A0A7G2CG94_9TRYP</name>
<protein>
    <submittedName>
        <fullName evidence="8">Uncharacterized protein</fullName>
    </submittedName>
</protein>
<evidence type="ECO:0000256" key="5">
    <source>
        <dbReference type="ARBA" id="ARBA00023136"/>
    </source>
</evidence>